<dbReference type="InterPro" id="IPR001185">
    <property type="entry name" value="MS_channel"/>
</dbReference>
<evidence type="ECO:0000256" key="1">
    <source>
        <dbReference type="ARBA" id="ARBA00004651"/>
    </source>
</evidence>
<dbReference type="OrthoDB" id="9810350at2"/>
<evidence type="ECO:0000256" key="3">
    <source>
        <dbReference type="ARBA" id="ARBA00022448"/>
    </source>
</evidence>
<evidence type="ECO:0000256" key="9">
    <source>
        <dbReference type="ARBA" id="ARBA00023303"/>
    </source>
</evidence>
<evidence type="ECO:0000256" key="4">
    <source>
        <dbReference type="ARBA" id="ARBA00022475"/>
    </source>
</evidence>
<comment type="subunit">
    <text evidence="10">Homopentamer.</text>
</comment>
<dbReference type="Pfam" id="PF01741">
    <property type="entry name" value="MscL"/>
    <property type="match status" value="1"/>
</dbReference>
<dbReference type="PROSITE" id="PS01327">
    <property type="entry name" value="MSCL"/>
    <property type="match status" value="1"/>
</dbReference>
<dbReference type="PANTHER" id="PTHR30266:SF2">
    <property type="entry name" value="LARGE-CONDUCTANCE MECHANOSENSITIVE CHANNEL"/>
    <property type="match status" value="1"/>
</dbReference>
<comment type="function">
    <text evidence="10">Channel that opens in response to stretch forces in the membrane lipid bilayer. May participate in the regulation of osmotic pressure changes within the cell.</text>
</comment>
<evidence type="ECO:0000256" key="8">
    <source>
        <dbReference type="ARBA" id="ARBA00023136"/>
    </source>
</evidence>
<comment type="similarity">
    <text evidence="2 10">Belongs to the MscL family.</text>
</comment>
<evidence type="ECO:0000256" key="7">
    <source>
        <dbReference type="ARBA" id="ARBA00023065"/>
    </source>
</evidence>
<dbReference type="GO" id="GO:0008381">
    <property type="term" value="F:mechanosensitive monoatomic ion channel activity"/>
    <property type="evidence" value="ECO:0007669"/>
    <property type="project" value="UniProtKB-UniRule"/>
</dbReference>
<dbReference type="AlphaFoldDB" id="A0A2N5X7Y7"/>
<dbReference type="InterPro" id="IPR037673">
    <property type="entry name" value="MSC/AndL"/>
</dbReference>
<evidence type="ECO:0000313" key="12">
    <source>
        <dbReference type="Proteomes" id="UP000235005"/>
    </source>
</evidence>
<dbReference type="Gene3D" id="1.10.1200.120">
    <property type="entry name" value="Large-conductance mechanosensitive channel, MscL, domain 1"/>
    <property type="match status" value="1"/>
</dbReference>
<name>A0A2N5X7Y7_9GAMM</name>
<feature type="transmembrane region" description="Helical" evidence="10">
    <location>
        <begin position="12"/>
        <end position="31"/>
    </location>
</feature>
<dbReference type="GO" id="GO:0005886">
    <property type="term" value="C:plasma membrane"/>
    <property type="evidence" value="ECO:0007669"/>
    <property type="project" value="UniProtKB-SubCell"/>
</dbReference>
<evidence type="ECO:0000256" key="6">
    <source>
        <dbReference type="ARBA" id="ARBA00022989"/>
    </source>
</evidence>
<dbReference type="NCBIfam" id="NF010557">
    <property type="entry name" value="PRK13952.1"/>
    <property type="match status" value="1"/>
</dbReference>
<keyword evidence="12" id="KW-1185">Reference proteome</keyword>
<protein>
    <recommendedName>
        <fullName evidence="10">Large-conductance mechanosensitive channel</fullName>
    </recommendedName>
</protein>
<sequence length="151" mass="15859">MLDEFKKFAMRGNVVDMAVGIIIGGAFGTIVKSLVADVIMPPIGLLLGGVDFSDLFITLKEGATAGPYSSLAIAQEAGAVTISYGVFINSVISFLIVAFAVFLLIKSINKLQAEEEEPAAEPTEKDCPYCFSSIAIKATRCPGCTSELGEA</sequence>
<keyword evidence="7 10" id="KW-0406">Ion transport</keyword>
<keyword evidence="4 10" id="KW-1003">Cell membrane</keyword>
<dbReference type="SUPFAM" id="SSF81330">
    <property type="entry name" value="Gated mechanosensitive channel"/>
    <property type="match status" value="1"/>
</dbReference>
<keyword evidence="10" id="KW-0997">Cell inner membrane</keyword>
<evidence type="ECO:0000256" key="5">
    <source>
        <dbReference type="ARBA" id="ARBA00022692"/>
    </source>
</evidence>
<dbReference type="HAMAP" id="MF_00115">
    <property type="entry name" value="MscL"/>
    <property type="match status" value="1"/>
</dbReference>
<comment type="caution">
    <text evidence="11">The sequence shown here is derived from an EMBL/GenBank/DDBJ whole genome shotgun (WGS) entry which is preliminary data.</text>
</comment>
<dbReference type="InterPro" id="IPR019823">
    <property type="entry name" value="Mechanosensitive_channel_CS"/>
</dbReference>
<evidence type="ECO:0000256" key="2">
    <source>
        <dbReference type="ARBA" id="ARBA00007254"/>
    </source>
</evidence>
<proteinExistence type="inferred from homology"/>
<keyword evidence="5 10" id="KW-0812">Transmembrane</keyword>
<dbReference type="PANTHER" id="PTHR30266">
    <property type="entry name" value="MECHANOSENSITIVE CHANNEL MSCL"/>
    <property type="match status" value="1"/>
</dbReference>
<keyword evidence="9 10" id="KW-0407">Ion channel</keyword>
<dbReference type="NCBIfam" id="NF001843">
    <property type="entry name" value="PRK00567.1-4"/>
    <property type="match status" value="1"/>
</dbReference>
<dbReference type="PRINTS" id="PR01264">
    <property type="entry name" value="MECHCHANNEL"/>
</dbReference>
<gene>
    <name evidence="10" type="primary">mscL</name>
    <name evidence="11" type="ORF">C0039_00280</name>
</gene>
<dbReference type="RefSeq" id="WP_101516925.1">
    <property type="nucleotide sequence ID" value="NZ_PKUS01000001.1"/>
</dbReference>
<evidence type="ECO:0000313" key="11">
    <source>
        <dbReference type="EMBL" id="PLW70606.1"/>
    </source>
</evidence>
<dbReference type="NCBIfam" id="TIGR00220">
    <property type="entry name" value="mscL"/>
    <property type="match status" value="1"/>
</dbReference>
<dbReference type="EMBL" id="PKUS01000001">
    <property type="protein sequence ID" value="PLW70606.1"/>
    <property type="molecule type" value="Genomic_DNA"/>
</dbReference>
<accession>A0A2N5X7Y7</accession>
<organism evidence="11 12">
    <name type="scientific">Pseudohalioglobus lutimaris</name>
    <dbReference type="NCBI Taxonomy" id="1737061"/>
    <lineage>
        <taxon>Bacteria</taxon>
        <taxon>Pseudomonadati</taxon>
        <taxon>Pseudomonadota</taxon>
        <taxon>Gammaproteobacteria</taxon>
        <taxon>Cellvibrionales</taxon>
        <taxon>Halieaceae</taxon>
        <taxon>Pseudohalioglobus</taxon>
    </lineage>
</organism>
<evidence type="ECO:0000256" key="10">
    <source>
        <dbReference type="HAMAP-Rule" id="MF_00115"/>
    </source>
</evidence>
<keyword evidence="6 10" id="KW-1133">Transmembrane helix</keyword>
<keyword evidence="8 10" id="KW-0472">Membrane</keyword>
<feature type="transmembrane region" description="Helical" evidence="10">
    <location>
        <begin position="82"/>
        <end position="105"/>
    </location>
</feature>
<dbReference type="Proteomes" id="UP000235005">
    <property type="component" value="Unassembled WGS sequence"/>
</dbReference>
<reference evidence="11 12" key="1">
    <citation type="submission" date="2018-01" db="EMBL/GenBank/DDBJ databases">
        <title>The draft genome sequence of Halioglobus lutimaris HF004.</title>
        <authorList>
            <person name="Du Z.-J."/>
            <person name="Shi M.-J."/>
        </authorList>
    </citation>
    <scope>NUCLEOTIDE SEQUENCE [LARGE SCALE GENOMIC DNA]</scope>
    <source>
        <strain evidence="11 12">HF004</strain>
    </source>
</reference>
<keyword evidence="3 10" id="KW-0813">Transport</keyword>
<dbReference type="InterPro" id="IPR036019">
    <property type="entry name" value="MscL_channel"/>
</dbReference>
<comment type="subcellular location">
    <subcellularLocation>
        <location evidence="10">Cell inner membrane</location>
        <topology evidence="10">Multi-pass membrane protein</topology>
    </subcellularLocation>
    <subcellularLocation>
        <location evidence="1">Cell membrane</location>
        <topology evidence="1">Multi-pass membrane protein</topology>
    </subcellularLocation>
</comment>